<proteinExistence type="predicted"/>
<sequence length="303" mass="35022">MTSKLIFIEIFSKKNSIDCNKYEISILLMHRKKEENENITADYTINGIDYKTELQLGIGLGVIIICVFIAIAVTPFLMSNVARFSLVGLAGTIVAGSFLYLKFIMNFIKNKVWTIKILDDRLYFNYGQKETIIPLSDILKIKNVGNSNVFRYLSFYTKNSVVKIRVGNGGFTPFSKEEDVSKLDQFFEELLPYINKNFNKKEAFVKPNQFSFKNMGVYVHKSEKIHYNIIERMGVTYYIVGLFICAGLFLSIVFSSVEILQSYSRYDKFPSELTFINFFFIMISLLIIYSIAVYLKISKHKKD</sequence>
<dbReference type="STRING" id="619805.SAMN05660477_02581"/>
<reference evidence="2 3" key="1">
    <citation type="submission" date="2017-02" db="EMBL/GenBank/DDBJ databases">
        <authorList>
            <person name="Peterson S.W."/>
        </authorList>
    </citation>
    <scope>NUCLEOTIDE SEQUENCE [LARGE SCALE GENOMIC DNA]</scope>
    <source>
        <strain evidence="2 3">DSM 22323</strain>
    </source>
</reference>
<keyword evidence="1" id="KW-0472">Membrane</keyword>
<accession>A0A1T5G6D0</accession>
<dbReference type="Proteomes" id="UP000191112">
    <property type="component" value="Unassembled WGS sequence"/>
</dbReference>
<feature type="transmembrane region" description="Helical" evidence="1">
    <location>
        <begin position="56"/>
        <end position="78"/>
    </location>
</feature>
<keyword evidence="3" id="KW-1185">Reference proteome</keyword>
<gene>
    <name evidence="2" type="ORF">SAMN05660477_02581</name>
</gene>
<evidence type="ECO:0000256" key="1">
    <source>
        <dbReference type="SAM" id="Phobius"/>
    </source>
</evidence>
<dbReference type="EMBL" id="FUYZ01000010">
    <property type="protein sequence ID" value="SKC03922.1"/>
    <property type="molecule type" value="Genomic_DNA"/>
</dbReference>
<keyword evidence="1" id="KW-1133">Transmembrane helix</keyword>
<feature type="transmembrane region" description="Helical" evidence="1">
    <location>
        <begin position="235"/>
        <end position="255"/>
    </location>
</feature>
<evidence type="ECO:0000313" key="3">
    <source>
        <dbReference type="Proteomes" id="UP000191112"/>
    </source>
</evidence>
<keyword evidence="1" id="KW-0812">Transmembrane</keyword>
<feature type="transmembrane region" description="Helical" evidence="1">
    <location>
        <begin position="275"/>
        <end position="295"/>
    </location>
</feature>
<feature type="transmembrane region" description="Helical" evidence="1">
    <location>
        <begin position="84"/>
        <end position="101"/>
    </location>
</feature>
<organism evidence="2 3">
    <name type="scientific">Soonwooa buanensis</name>
    <dbReference type="NCBI Taxonomy" id="619805"/>
    <lineage>
        <taxon>Bacteria</taxon>
        <taxon>Pseudomonadati</taxon>
        <taxon>Bacteroidota</taxon>
        <taxon>Flavobacteriia</taxon>
        <taxon>Flavobacteriales</taxon>
        <taxon>Weeksellaceae</taxon>
        <taxon>Chryseobacterium group</taxon>
        <taxon>Soonwooa</taxon>
    </lineage>
</organism>
<name>A0A1T5G6D0_9FLAO</name>
<protein>
    <submittedName>
        <fullName evidence="2">Uncharacterized protein</fullName>
    </submittedName>
</protein>
<evidence type="ECO:0000313" key="2">
    <source>
        <dbReference type="EMBL" id="SKC03922.1"/>
    </source>
</evidence>
<dbReference type="AlphaFoldDB" id="A0A1T5G6D0"/>